<dbReference type="PROSITE" id="PS50887">
    <property type="entry name" value="GGDEF"/>
    <property type="match status" value="1"/>
</dbReference>
<dbReference type="EC" id="2.7.7.65" evidence="3"/>
<dbReference type="NCBIfam" id="TIGR00254">
    <property type="entry name" value="GGDEF"/>
    <property type="match status" value="1"/>
</dbReference>
<dbReference type="OrthoDB" id="9812260at2"/>
<dbReference type="RefSeq" id="WP_115458755.1">
    <property type="nucleotide sequence ID" value="NZ_QRAP01000005.1"/>
</dbReference>
<accession>A0A370QQ77</accession>
<keyword evidence="8" id="KW-1185">Reference proteome</keyword>
<evidence type="ECO:0000313" key="8">
    <source>
        <dbReference type="Proteomes" id="UP000254848"/>
    </source>
</evidence>
<sequence>MNANSYDNLLKSKSRLVLLLFLLLNGSLAFYALLNPLQTNPPYTLPGIAVLCLSVLCGGIFFFQKNGYILKLNISALILGILWAAHISIKFAHVQSNEHTFLLLNLFSIFFIGMIALSDHFLAFCLYALPSSLAALYLNDLHNISRIIFIVVLPLVAFSVNLMMGRRLEHFTRRLVTRLEQDRERYNDLSMQDPLTGLLNRRGLEEKFSEFKTTDTDHSPHFVVMIDIDHFKSFNDRYGHQLGDRTLVVISSVIRDALRGRDLAVRYGGEEFLLVLRDASETLAVQLCEHIRQHVEKMTTDNDIPCRITLSAGLAPLRRHNLEEAITRADEALYLSKQRGRNIVSLAT</sequence>
<dbReference type="SUPFAM" id="SSF55073">
    <property type="entry name" value="Nucleotide cyclase"/>
    <property type="match status" value="1"/>
</dbReference>
<dbReference type="InterPro" id="IPR043128">
    <property type="entry name" value="Rev_trsase/Diguanyl_cyclase"/>
</dbReference>
<feature type="transmembrane region" description="Helical" evidence="5">
    <location>
        <begin position="45"/>
        <end position="63"/>
    </location>
</feature>
<dbReference type="CDD" id="cd01949">
    <property type="entry name" value="GGDEF"/>
    <property type="match status" value="1"/>
</dbReference>
<dbReference type="Proteomes" id="UP000254848">
    <property type="component" value="Unassembled WGS sequence"/>
</dbReference>
<keyword evidence="5" id="KW-1133">Transmembrane helix</keyword>
<dbReference type="FunFam" id="3.30.70.270:FF:000001">
    <property type="entry name" value="Diguanylate cyclase domain protein"/>
    <property type="match status" value="1"/>
</dbReference>
<evidence type="ECO:0000256" key="1">
    <source>
        <dbReference type="ARBA" id="ARBA00001946"/>
    </source>
</evidence>
<reference evidence="7 8" key="1">
    <citation type="submission" date="2018-07" db="EMBL/GenBank/DDBJ databases">
        <title>Genomic Encyclopedia of Type Strains, Phase IV (KMG-IV): sequencing the most valuable type-strain genomes for metagenomic binning, comparative biology and taxonomic classification.</title>
        <authorList>
            <person name="Goeker M."/>
        </authorList>
    </citation>
    <scope>NUCLEOTIDE SEQUENCE [LARGE SCALE GENOMIC DNA]</scope>
    <source>
        <strain evidence="7 8">DSM 103736</strain>
    </source>
</reference>
<keyword evidence="5" id="KW-0812">Transmembrane</keyword>
<dbReference type="GO" id="GO:0052621">
    <property type="term" value="F:diguanylate cyclase activity"/>
    <property type="evidence" value="ECO:0007669"/>
    <property type="project" value="UniProtKB-EC"/>
</dbReference>
<dbReference type="PANTHER" id="PTHR45138">
    <property type="entry name" value="REGULATORY COMPONENTS OF SENSORY TRANSDUCTION SYSTEM"/>
    <property type="match status" value="1"/>
</dbReference>
<gene>
    <name evidence="7" type="ORF">C8D90_105224</name>
</gene>
<comment type="caution">
    <text evidence="7">The sequence shown here is derived from an EMBL/GenBank/DDBJ whole genome shotgun (WGS) entry which is preliminary data.</text>
</comment>
<keyword evidence="5" id="KW-0472">Membrane</keyword>
<organism evidence="7 8">
    <name type="scientific">Enterobacillus tribolii</name>
    <dbReference type="NCBI Taxonomy" id="1487935"/>
    <lineage>
        <taxon>Bacteria</taxon>
        <taxon>Pseudomonadati</taxon>
        <taxon>Pseudomonadota</taxon>
        <taxon>Gammaproteobacteria</taxon>
        <taxon>Enterobacterales</taxon>
        <taxon>Hafniaceae</taxon>
        <taxon>Enterobacillus</taxon>
    </lineage>
</organism>
<name>A0A370QQ77_9GAMM</name>
<dbReference type="Pfam" id="PF00990">
    <property type="entry name" value="GGDEF"/>
    <property type="match status" value="1"/>
</dbReference>
<feature type="transmembrane region" description="Helical" evidence="5">
    <location>
        <begin position="99"/>
        <end position="116"/>
    </location>
</feature>
<proteinExistence type="predicted"/>
<evidence type="ECO:0000313" key="7">
    <source>
        <dbReference type="EMBL" id="RDK90938.1"/>
    </source>
</evidence>
<evidence type="ECO:0000259" key="6">
    <source>
        <dbReference type="PROSITE" id="PS50887"/>
    </source>
</evidence>
<dbReference type="InterPro" id="IPR050469">
    <property type="entry name" value="Diguanylate_Cyclase"/>
</dbReference>
<dbReference type="GO" id="GO:1902201">
    <property type="term" value="P:negative regulation of bacterial-type flagellum-dependent cell motility"/>
    <property type="evidence" value="ECO:0007669"/>
    <property type="project" value="TreeGrafter"/>
</dbReference>
<comment type="cofactor">
    <cofactor evidence="1">
        <name>Mg(2+)</name>
        <dbReference type="ChEBI" id="CHEBI:18420"/>
    </cofactor>
</comment>
<dbReference type="InterPro" id="IPR000160">
    <property type="entry name" value="GGDEF_dom"/>
</dbReference>
<evidence type="ECO:0000256" key="5">
    <source>
        <dbReference type="SAM" id="Phobius"/>
    </source>
</evidence>
<evidence type="ECO:0000256" key="3">
    <source>
        <dbReference type="ARBA" id="ARBA00012528"/>
    </source>
</evidence>
<dbReference type="AlphaFoldDB" id="A0A370QQ77"/>
<dbReference type="EMBL" id="QRAP01000005">
    <property type="protein sequence ID" value="RDK90938.1"/>
    <property type="molecule type" value="Genomic_DNA"/>
</dbReference>
<dbReference type="InterPro" id="IPR029787">
    <property type="entry name" value="Nucleotide_cyclase"/>
</dbReference>
<comment type="pathway">
    <text evidence="2">Purine metabolism; 3',5'-cyclic di-GMP biosynthesis.</text>
</comment>
<dbReference type="GO" id="GO:0043709">
    <property type="term" value="P:cell adhesion involved in single-species biofilm formation"/>
    <property type="evidence" value="ECO:0007669"/>
    <property type="project" value="TreeGrafter"/>
</dbReference>
<feature type="domain" description="GGDEF" evidence="6">
    <location>
        <begin position="219"/>
        <end position="348"/>
    </location>
</feature>
<comment type="catalytic activity">
    <reaction evidence="4">
        <text>2 GTP = 3',3'-c-di-GMP + 2 diphosphate</text>
        <dbReference type="Rhea" id="RHEA:24898"/>
        <dbReference type="ChEBI" id="CHEBI:33019"/>
        <dbReference type="ChEBI" id="CHEBI:37565"/>
        <dbReference type="ChEBI" id="CHEBI:58805"/>
        <dbReference type="EC" id="2.7.7.65"/>
    </reaction>
</comment>
<dbReference type="Gene3D" id="3.30.70.270">
    <property type="match status" value="1"/>
</dbReference>
<protein>
    <recommendedName>
        <fullName evidence="3">diguanylate cyclase</fullName>
        <ecNumber evidence="3">2.7.7.65</ecNumber>
    </recommendedName>
</protein>
<feature type="transmembrane region" description="Helical" evidence="5">
    <location>
        <begin position="144"/>
        <end position="164"/>
    </location>
</feature>
<evidence type="ECO:0000256" key="2">
    <source>
        <dbReference type="ARBA" id="ARBA00004665"/>
    </source>
</evidence>
<feature type="transmembrane region" description="Helical" evidence="5">
    <location>
        <begin position="75"/>
        <end position="93"/>
    </location>
</feature>
<dbReference type="PANTHER" id="PTHR45138:SF9">
    <property type="entry name" value="DIGUANYLATE CYCLASE DGCM-RELATED"/>
    <property type="match status" value="1"/>
</dbReference>
<dbReference type="GO" id="GO:0005886">
    <property type="term" value="C:plasma membrane"/>
    <property type="evidence" value="ECO:0007669"/>
    <property type="project" value="TreeGrafter"/>
</dbReference>
<dbReference type="SMART" id="SM00267">
    <property type="entry name" value="GGDEF"/>
    <property type="match status" value="1"/>
</dbReference>
<evidence type="ECO:0000256" key="4">
    <source>
        <dbReference type="ARBA" id="ARBA00034247"/>
    </source>
</evidence>